<keyword evidence="2" id="KW-1133">Transmembrane helix</keyword>
<comment type="caution">
    <text evidence="3">The sequence shown here is derived from an EMBL/GenBank/DDBJ whole genome shotgun (WGS) entry which is preliminary data.</text>
</comment>
<organism evidence="3 4">
    <name type="scientific">Variovorax defluvii</name>
    <dbReference type="NCBI Taxonomy" id="913761"/>
    <lineage>
        <taxon>Bacteria</taxon>
        <taxon>Pseudomonadati</taxon>
        <taxon>Pseudomonadota</taxon>
        <taxon>Betaproteobacteria</taxon>
        <taxon>Burkholderiales</taxon>
        <taxon>Comamonadaceae</taxon>
        <taxon>Variovorax</taxon>
    </lineage>
</organism>
<accession>A0ABP8H600</accession>
<gene>
    <name evidence="3" type="ORF">GCM10023165_10860</name>
</gene>
<dbReference type="RefSeq" id="WP_345536408.1">
    <property type="nucleotide sequence ID" value="NZ_BAABGJ010000009.1"/>
</dbReference>
<feature type="compositionally biased region" description="Basic and acidic residues" evidence="1">
    <location>
        <begin position="31"/>
        <end position="40"/>
    </location>
</feature>
<feature type="transmembrane region" description="Helical" evidence="2">
    <location>
        <begin position="81"/>
        <end position="111"/>
    </location>
</feature>
<name>A0ABP8H600_9BURK</name>
<feature type="compositionally biased region" description="Pro residues" evidence="1">
    <location>
        <begin position="45"/>
        <end position="57"/>
    </location>
</feature>
<evidence type="ECO:0000313" key="3">
    <source>
        <dbReference type="EMBL" id="GAA4334796.1"/>
    </source>
</evidence>
<proteinExistence type="predicted"/>
<sequence>MQHPQWNTPPDGDFARYVEQLTAQAAQSRRPVQESEHRLDVGMAPAPPQPEPGPVPGMPVRGEPIAAARGLGRKLIQGLAVAWLLVLVVLVAAGAPPGLLVLVFVGGLWLAHKLRRLLLPPGMDNWKQWLDEAAKKQQQLQQQRKNHSK</sequence>
<keyword evidence="2" id="KW-0812">Transmembrane</keyword>
<reference evidence="4" key="1">
    <citation type="journal article" date="2019" name="Int. J. Syst. Evol. Microbiol.">
        <title>The Global Catalogue of Microorganisms (GCM) 10K type strain sequencing project: providing services to taxonomists for standard genome sequencing and annotation.</title>
        <authorList>
            <consortium name="The Broad Institute Genomics Platform"/>
            <consortium name="The Broad Institute Genome Sequencing Center for Infectious Disease"/>
            <person name="Wu L."/>
            <person name="Ma J."/>
        </authorList>
    </citation>
    <scope>NUCLEOTIDE SEQUENCE [LARGE SCALE GENOMIC DNA]</scope>
    <source>
        <strain evidence="4">JCM 17804</strain>
    </source>
</reference>
<keyword evidence="4" id="KW-1185">Reference proteome</keyword>
<evidence type="ECO:0000313" key="4">
    <source>
        <dbReference type="Proteomes" id="UP001500975"/>
    </source>
</evidence>
<protein>
    <submittedName>
        <fullName evidence="3">Uncharacterized protein</fullName>
    </submittedName>
</protein>
<dbReference type="Proteomes" id="UP001500975">
    <property type="component" value="Unassembled WGS sequence"/>
</dbReference>
<feature type="region of interest" description="Disordered" evidence="1">
    <location>
        <begin position="25"/>
        <end position="61"/>
    </location>
</feature>
<dbReference type="EMBL" id="BAABGJ010000009">
    <property type="protein sequence ID" value="GAA4334796.1"/>
    <property type="molecule type" value="Genomic_DNA"/>
</dbReference>
<evidence type="ECO:0000256" key="2">
    <source>
        <dbReference type="SAM" id="Phobius"/>
    </source>
</evidence>
<keyword evidence="2" id="KW-0472">Membrane</keyword>
<evidence type="ECO:0000256" key="1">
    <source>
        <dbReference type="SAM" id="MobiDB-lite"/>
    </source>
</evidence>